<dbReference type="AlphaFoldDB" id="A0A640SFD8"/>
<evidence type="ECO:0000313" key="2">
    <source>
        <dbReference type="EMBL" id="WUS25521.1"/>
    </source>
</evidence>
<dbReference type="Proteomes" id="UP000435837">
    <property type="component" value="Unassembled WGS sequence"/>
</dbReference>
<evidence type="ECO:0000313" key="4">
    <source>
        <dbReference type="Proteomes" id="UP001432292"/>
    </source>
</evidence>
<evidence type="ECO:0000313" key="3">
    <source>
        <dbReference type="Proteomes" id="UP000435837"/>
    </source>
</evidence>
<dbReference type="GeneID" id="96635402"/>
<dbReference type="InterPro" id="IPR014710">
    <property type="entry name" value="RmlC-like_jellyroll"/>
</dbReference>
<evidence type="ECO:0000313" key="1">
    <source>
        <dbReference type="EMBL" id="GFE09750.1"/>
    </source>
</evidence>
<dbReference type="EMBL" id="BLIN01000005">
    <property type="protein sequence ID" value="GFE09750.1"/>
    <property type="molecule type" value="Genomic_DNA"/>
</dbReference>
<proteinExistence type="predicted"/>
<dbReference type="SUPFAM" id="SSF51182">
    <property type="entry name" value="RmlC-like cupins"/>
    <property type="match status" value="1"/>
</dbReference>
<dbReference type="Gene3D" id="2.60.120.10">
    <property type="entry name" value="Jelly Rolls"/>
    <property type="match status" value="1"/>
</dbReference>
<dbReference type="InterPro" id="IPR011051">
    <property type="entry name" value="RmlC_Cupin_sf"/>
</dbReference>
<reference evidence="1 3" key="1">
    <citation type="submission" date="2019-12" db="EMBL/GenBank/DDBJ databases">
        <title>Whole genome shotgun sequence of Streptomyces caniferus NBRC 15389.</title>
        <authorList>
            <person name="Ichikawa N."/>
            <person name="Kimura A."/>
            <person name="Kitahashi Y."/>
            <person name="Komaki H."/>
            <person name="Tamura T."/>
        </authorList>
    </citation>
    <scope>NUCLEOTIDE SEQUENCE [LARGE SCALE GENOMIC DNA]</scope>
    <source>
        <strain evidence="1 3">NBRC 15389</strain>
    </source>
</reference>
<gene>
    <name evidence="2" type="ORF">OG727_26390</name>
    <name evidence="1" type="ORF">Scani_60180</name>
</gene>
<dbReference type="EMBL" id="CP108473">
    <property type="protein sequence ID" value="WUS25521.1"/>
    <property type="molecule type" value="Genomic_DNA"/>
</dbReference>
<protein>
    <submittedName>
        <fullName evidence="2">Cupin</fullName>
    </submittedName>
    <submittedName>
        <fullName evidence="1">LuxR family transcriptional regulator</fullName>
    </submittedName>
</protein>
<sequence length="120" mass="12459">MDDLDALARQQLDEARTSAHGRSARLFLRDGPLRQTVIALVAGTELDEHNAPPAASLQVLHGRVRLTGAGGGRELAVGQVADPRERHGLLAVEDSAVLLTAVTEIAAGARPTAAAGAVRD</sequence>
<dbReference type="RefSeq" id="WP_159480743.1">
    <property type="nucleotide sequence ID" value="NZ_BAAATH010000007.1"/>
</dbReference>
<dbReference type="OrthoDB" id="5190473at2"/>
<organism evidence="1 3">
    <name type="scientific">Streptomyces caniferus</name>
    <dbReference type="NCBI Taxonomy" id="285557"/>
    <lineage>
        <taxon>Bacteria</taxon>
        <taxon>Bacillati</taxon>
        <taxon>Actinomycetota</taxon>
        <taxon>Actinomycetes</taxon>
        <taxon>Kitasatosporales</taxon>
        <taxon>Streptomycetaceae</taxon>
        <taxon>Streptomyces</taxon>
    </lineage>
</organism>
<keyword evidence="4" id="KW-1185">Reference proteome</keyword>
<name>A0A640SFD8_9ACTN</name>
<dbReference type="Proteomes" id="UP001432292">
    <property type="component" value="Chromosome"/>
</dbReference>
<accession>A0A640SFD8</accession>
<reference evidence="2" key="2">
    <citation type="submission" date="2022-10" db="EMBL/GenBank/DDBJ databases">
        <title>The complete genomes of actinobacterial strains from the NBC collection.</title>
        <authorList>
            <person name="Joergensen T.S."/>
            <person name="Alvarez Arevalo M."/>
            <person name="Sterndorff E.B."/>
            <person name="Faurdal D."/>
            <person name="Vuksanovic O."/>
            <person name="Mourched A.-S."/>
            <person name="Charusanti P."/>
            <person name="Shaw S."/>
            <person name="Blin K."/>
            <person name="Weber T."/>
        </authorList>
    </citation>
    <scope>NUCLEOTIDE SEQUENCE</scope>
    <source>
        <strain evidence="2">NBC_01256</strain>
    </source>
</reference>